<protein>
    <submittedName>
        <fullName evidence="3">Uncharacterized protein</fullName>
    </submittedName>
</protein>
<dbReference type="InterPro" id="IPR001611">
    <property type="entry name" value="Leu-rich_rpt"/>
</dbReference>
<dbReference type="InterPro" id="IPR040091">
    <property type="entry name" value="LRRC56"/>
</dbReference>
<evidence type="ECO:0000313" key="3">
    <source>
        <dbReference type="EMBL" id="GMH66373.1"/>
    </source>
</evidence>
<dbReference type="SUPFAM" id="SSF52058">
    <property type="entry name" value="L domain-like"/>
    <property type="match status" value="1"/>
</dbReference>
<accession>A0A9W7E894</accession>
<evidence type="ECO:0000313" key="4">
    <source>
        <dbReference type="Proteomes" id="UP001165082"/>
    </source>
</evidence>
<feature type="non-terminal residue" evidence="3">
    <location>
        <position position="247"/>
    </location>
</feature>
<dbReference type="InterPro" id="IPR025875">
    <property type="entry name" value="Leu-rich_rpt_4"/>
</dbReference>
<name>A0A9W7E894_9STRA</name>
<dbReference type="PANTHER" id="PTHR22708:SF0">
    <property type="entry name" value="LEUCINE-RICH REPEAT-CONTAINING PROTEIN 56"/>
    <property type="match status" value="1"/>
</dbReference>
<keyword evidence="4" id="KW-1185">Reference proteome</keyword>
<dbReference type="OrthoDB" id="201275at2759"/>
<dbReference type="InterPro" id="IPR032675">
    <property type="entry name" value="LRR_dom_sf"/>
</dbReference>
<dbReference type="AlphaFoldDB" id="A0A9W7E894"/>
<evidence type="ECO:0000256" key="2">
    <source>
        <dbReference type="ARBA" id="ARBA00022737"/>
    </source>
</evidence>
<dbReference type="EMBL" id="BRXZ01002613">
    <property type="protein sequence ID" value="GMH66373.1"/>
    <property type="molecule type" value="Genomic_DNA"/>
</dbReference>
<sequence>EWAGVTKGAGRGGAKDNLKLSIEAFDELKEQNISVEVLQQLTGFDDLTVPQQLHLTNIITSQTPIDHLGALLPNLLKLRLSHSTVPTFRDLGTRLKNLQVLWMPRCQVSDLSGVFGLPSLEELYLAFNDIEYLDDLAMHERLQVLDLEANRVGDQGELTHLGSCSKLTTLTLAGCPVVGGTEREYRKKVVKMVPTLEFLDDEAVCALDVEGPSQQQAGPYSPEAQAPKVGGGLDDMYFGGCDAGLHT</sequence>
<dbReference type="Pfam" id="PF12799">
    <property type="entry name" value="LRR_4"/>
    <property type="match status" value="1"/>
</dbReference>
<evidence type="ECO:0000256" key="1">
    <source>
        <dbReference type="ARBA" id="ARBA00022614"/>
    </source>
</evidence>
<comment type="caution">
    <text evidence="3">The sequence shown here is derived from an EMBL/GenBank/DDBJ whole genome shotgun (WGS) entry which is preliminary data.</text>
</comment>
<dbReference type="PANTHER" id="PTHR22708">
    <property type="entry name" value="LEUCINE-RICH REPEAT-CONTAINING PROTEIN 56"/>
    <property type="match status" value="1"/>
</dbReference>
<reference evidence="3" key="1">
    <citation type="submission" date="2022-07" db="EMBL/GenBank/DDBJ databases">
        <title>Genome analysis of Parmales, a sister group of diatoms, reveals the evolutionary specialization of diatoms from phago-mixotrophs to photoautotrophs.</title>
        <authorList>
            <person name="Ban H."/>
            <person name="Sato S."/>
            <person name="Yoshikawa S."/>
            <person name="Kazumasa Y."/>
            <person name="Nakamura Y."/>
            <person name="Ichinomiya M."/>
            <person name="Saitoh K."/>
            <person name="Sato N."/>
            <person name="Blanc-Mathieu R."/>
            <person name="Endo H."/>
            <person name="Kuwata A."/>
            <person name="Ogata H."/>
        </authorList>
    </citation>
    <scope>NUCLEOTIDE SEQUENCE</scope>
</reference>
<dbReference type="Gene3D" id="3.80.10.10">
    <property type="entry name" value="Ribonuclease Inhibitor"/>
    <property type="match status" value="1"/>
</dbReference>
<proteinExistence type="predicted"/>
<dbReference type="PROSITE" id="PS51450">
    <property type="entry name" value="LRR"/>
    <property type="match status" value="1"/>
</dbReference>
<keyword evidence="2" id="KW-0677">Repeat</keyword>
<organism evidence="3 4">
    <name type="scientific">Triparma retinervis</name>
    <dbReference type="NCBI Taxonomy" id="2557542"/>
    <lineage>
        <taxon>Eukaryota</taxon>
        <taxon>Sar</taxon>
        <taxon>Stramenopiles</taxon>
        <taxon>Ochrophyta</taxon>
        <taxon>Bolidophyceae</taxon>
        <taxon>Parmales</taxon>
        <taxon>Triparmaceae</taxon>
        <taxon>Triparma</taxon>
    </lineage>
</organism>
<keyword evidence="1" id="KW-0433">Leucine-rich repeat</keyword>
<gene>
    <name evidence="3" type="ORF">TrRE_jg5547</name>
</gene>
<feature type="non-terminal residue" evidence="3">
    <location>
        <position position="1"/>
    </location>
</feature>
<dbReference type="Proteomes" id="UP001165082">
    <property type="component" value="Unassembled WGS sequence"/>
</dbReference>